<dbReference type="Proteomes" id="UP000825935">
    <property type="component" value="Chromosome 20"/>
</dbReference>
<dbReference type="SMART" id="SM01054">
    <property type="entry name" value="CaM_binding"/>
    <property type="match status" value="1"/>
</dbReference>
<feature type="region of interest" description="Disordered" evidence="1">
    <location>
        <begin position="274"/>
        <end position="313"/>
    </location>
</feature>
<keyword evidence="4" id="KW-1185">Reference proteome</keyword>
<proteinExistence type="predicted"/>
<evidence type="ECO:0000256" key="1">
    <source>
        <dbReference type="SAM" id="MobiDB-lite"/>
    </source>
</evidence>
<comment type="caution">
    <text evidence="3">The sequence shown here is derived from an EMBL/GenBank/DDBJ whole genome shotgun (WGS) entry which is preliminary data.</text>
</comment>
<evidence type="ECO:0000313" key="3">
    <source>
        <dbReference type="EMBL" id="KAH7332508.1"/>
    </source>
</evidence>
<feature type="region of interest" description="Disordered" evidence="1">
    <location>
        <begin position="432"/>
        <end position="458"/>
    </location>
</feature>
<name>A0A8T2SL96_CERRI</name>
<gene>
    <name evidence="3" type="ORF">KP509_20G091700</name>
</gene>
<sequence length="458" mass="49877">MLETSSQQGKRDESLCHVFPVKVTMANIHNIQKSKSGMEAGNGGTKSVFLRGSKTSSSKGSNLVHKPASREPSMRYSSSKVDVTAFSGEAGHKLAKLKESQKLEDACSKEKRSTSIQGQAGQLVMTRSGEVKSPTISRNPSAKRNVDEQKKVGCKSTSAKPDRNTSVSSRVIPKVRTSNDPALVQAKSLSRSLNADPQKILPPIKTVRSVSKNKNTRNLCVECRAEVQSAVCFIGNNGRVSACSSGVKVCKNLNCSNNNSEQFVRLDVATVSRKKSSIDRRHSQTLLNDGNDKMDGQTQSQNGSASDSGDSASRFTLEEGTNGFLLKEDTESDARSSEDIDEAMVIDGIASASPHGGRLNGYCRMRSHSLRLLETEATLETVTLKKQMMERKQAEEWMPNYMIEEAFNRLVPSKESKVKALVEAFESVIVPNKDSRPIAEKESESEKPKSPGKTAIEA</sequence>
<feature type="compositionally biased region" description="Low complexity" evidence="1">
    <location>
        <begin position="303"/>
        <end position="313"/>
    </location>
</feature>
<evidence type="ECO:0000259" key="2">
    <source>
        <dbReference type="SMART" id="SM01054"/>
    </source>
</evidence>
<reference evidence="3" key="1">
    <citation type="submission" date="2021-08" db="EMBL/GenBank/DDBJ databases">
        <title>WGS assembly of Ceratopteris richardii.</title>
        <authorList>
            <person name="Marchant D.B."/>
            <person name="Chen G."/>
            <person name="Jenkins J."/>
            <person name="Shu S."/>
            <person name="Leebens-Mack J."/>
            <person name="Grimwood J."/>
            <person name="Schmutz J."/>
            <person name="Soltis P."/>
            <person name="Soltis D."/>
            <person name="Chen Z.-H."/>
        </authorList>
    </citation>
    <scope>NUCLEOTIDE SEQUENCE</scope>
    <source>
        <strain evidence="3">Whitten #5841</strain>
        <tissue evidence="3">Leaf</tissue>
    </source>
</reference>
<dbReference type="GO" id="GO:0005516">
    <property type="term" value="F:calmodulin binding"/>
    <property type="evidence" value="ECO:0007669"/>
    <property type="project" value="InterPro"/>
</dbReference>
<evidence type="ECO:0000313" key="4">
    <source>
        <dbReference type="Proteomes" id="UP000825935"/>
    </source>
</evidence>
<protein>
    <recommendedName>
        <fullName evidence="2">Calmodulin-binding domain-containing protein</fullName>
    </recommendedName>
</protein>
<dbReference type="EMBL" id="CM035425">
    <property type="protein sequence ID" value="KAH7332508.1"/>
    <property type="molecule type" value="Genomic_DNA"/>
</dbReference>
<dbReference type="Pfam" id="PF07839">
    <property type="entry name" value="CaM_binding"/>
    <property type="match status" value="1"/>
</dbReference>
<feature type="region of interest" description="Disordered" evidence="1">
    <location>
        <begin position="34"/>
        <end position="76"/>
    </location>
</feature>
<organism evidence="3 4">
    <name type="scientific">Ceratopteris richardii</name>
    <name type="common">Triangle waterfern</name>
    <dbReference type="NCBI Taxonomy" id="49495"/>
    <lineage>
        <taxon>Eukaryota</taxon>
        <taxon>Viridiplantae</taxon>
        <taxon>Streptophyta</taxon>
        <taxon>Embryophyta</taxon>
        <taxon>Tracheophyta</taxon>
        <taxon>Polypodiopsida</taxon>
        <taxon>Polypodiidae</taxon>
        <taxon>Polypodiales</taxon>
        <taxon>Pteridineae</taxon>
        <taxon>Pteridaceae</taxon>
        <taxon>Parkerioideae</taxon>
        <taxon>Ceratopteris</taxon>
    </lineage>
</organism>
<feature type="region of interest" description="Disordered" evidence="1">
    <location>
        <begin position="109"/>
        <end position="169"/>
    </location>
</feature>
<accession>A0A8T2SL96</accession>
<dbReference type="AlphaFoldDB" id="A0A8T2SL96"/>
<feature type="compositionally biased region" description="Basic and acidic residues" evidence="1">
    <location>
        <begin position="433"/>
        <end position="449"/>
    </location>
</feature>
<dbReference type="InterPro" id="IPR012417">
    <property type="entry name" value="CaM-bd_dom_pln"/>
</dbReference>
<feature type="compositionally biased region" description="Polar residues" evidence="1">
    <location>
        <begin position="155"/>
        <end position="169"/>
    </location>
</feature>
<dbReference type="EMBL" id="CM035425">
    <property type="protein sequence ID" value="KAH7332509.1"/>
    <property type="molecule type" value="Genomic_DNA"/>
</dbReference>
<dbReference type="OrthoDB" id="1096728at2759"/>
<feature type="domain" description="Calmodulin-binding" evidence="2">
    <location>
        <begin position="328"/>
        <end position="430"/>
    </location>
</feature>